<dbReference type="OrthoDB" id="9762324at2"/>
<dbReference type="GO" id="GO:0004065">
    <property type="term" value="F:arylsulfatase activity"/>
    <property type="evidence" value="ECO:0007669"/>
    <property type="project" value="TreeGrafter"/>
</dbReference>
<dbReference type="SUPFAM" id="SSF53649">
    <property type="entry name" value="Alkaline phosphatase-like"/>
    <property type="match status" value="1"/>
</dbReference>
<dbReference type="Gene3D" id="3.40.720.10">
    <property type="entry name" value="Alkaline Phosphatase, subunit A"/>
    <property type="match status" value="1"/>
</dbReference>
<dbReference type="InterPro" id="IPR000917">
    <property type="entry name" value="Sulfatase_N"/>
</dbReference>
<dbReference type="Proteomes" id="UP000295455">
    <property type="component" value="Unassembled WGS sequence"/>
</dbReference>
<keyword evidence="3" id="KW-0479">Metal-binding</keyword>
<comment type="cofactor">
    <cofactor evidence="1">
        <name>Ca(2+)</name>
        <dbReference type="ChEBI" id="CHEBI:29108"/>
    </cofactor>
</comment>
<comment type="caution">
    <text evidence="9">The sequence shown here is derived from an EMBL/GenBank/DDBJ whole genome shotgun (WGS) entry which is preliminary data.</text>
</comment>
<keyword evidence="10" id="KW-1185">Reference proteome</keyword>
<evidence type="ECO:0000259" key="8">
    <source>
        <dbReference type="Pfam" id="PF18962"/>
    </source>
</evidence>
<evidence type="ECO:0000256" key="4">
    <source>
        <dbReference type="ARBA" id="ARBA00022729"/>
    </source>
</evidence>
<dbReference type="EMBL" id="SLUP01000002">
    <property type="protein sequence ID" value="TCL67451.1"/>
    <property type="molecule type" value="Genomic_DNA"/>
</dbReference>
<evidence type="ECO:0000256" key="1">
    <source>
        <dbReference type="ARBA" id="ARBA00001913"/>
    </source>
</evidence>
<evidence type="ECO:0000256" key="2">
    <source>
        <dbReference type="ARBA" id="ARBA00008779"/>
    </source>
</evidence>
<sequence length="997" mass="110267">MRNNTLLFLFSLLFLSQIYGQEIVKPNIVFIYADDLGWQDTQLNDVGDVVPWETPNMLTLAESGANFLQAYASAPSCSPSRGGTMSGRMPLKNKMTHVAGGQIPEGKATNKTIESYFPGRLQLDEVTIAEALKPSGYVSGHIGKWHMAANHNIYPEAVDQGFDYQDTDRGITRSMDDRSVDFATDAEDDPYRLDADGRPYDAVTELALDFMDDNKDEPFFLYMAHWLVHSPIQTRDLALLQYYCDKLGIPLPTSDANITTPGQTNPYYGAMIASLDWSLGRVVDYLKETDDPRNPGKKLFETTYVIFASDNGGAEIHGREIITDNYPLDLGKTNTKEGGLRTPLVITGPGIVENKLYDNMVSHLDFYPTIMEMTGADTILDEAVLNNLDGLSLYSFLRGTETEIKNSDNEVRTDLFWHFPHGQDEKASSAIRSGNYKLYKIYDNGNYYQAYKLYNDDGSDNDIEEMFDVIDTMDASLKNEMIQKLETVLTENNVRVPLFNPDYNGDPLDNQAIVPSVVSTVYNQDTGVATATLTTNAGDAIIETAYLLYRIEEVDSSKIEWFEISATINGNVITADVPEVATGVIFTLVDENNFLVKSEAISIFNPHKITLNSSVGEQSFKVVSEYAELIGSITIGGTAYLQARTEAGGDGAKFYVKAPADVASITCDKITLGIISQAGDVVNVDIKIAGETQSFTYTSTNNNTPELFEFDTPVTFTQSSKEIQVITTSLSNSEGLTPRVRFVDLFFNVSGATQPLHEITLNSSDLEQTFKAVDNYSELIGGTADGSDIYLQMRTEFDPADNLEGDGAKFLVKSAEGYQSTLNKVTFASKSQKNDIVDVAITINGETQQQATYISGGNNEGNSFEFVFDTPLTLADDETIEIKFVTTGLSNSEDDVVGRFRLEDIVFSIKEVTLGIDDIGKGDYSQDLRLYPNPVKDVFSLSEEVKSGVLYNLSGAKSYEFSNKHSDIDISHLQSGIYILHVMYKDGNKKHIKLLKE</sequence>
<dbReference type="GO" id="GO:0046872">
    <property type="term" value="F:metal ion binding"/>
    <property type="evidence" value="ECO:0007669"/>
    <property type="project" value="UniProtKB-KW"/>
</dbReference>
<evidence type="ECO:0000313" key="10">
    <source>
        <dbReference type="Proteomes" id="UP000295455"/>
    </source>
</evidence>
<evidence type="ECO:0000259" key="7">
    <source>
        <dbReference type="Pfam" id="PF00884"/>
    </source>
</evidence>
<keyword evidence="6" id="KW-0106">Calcium</keyword>
<feature type="domain" description="Secretion system C-terminal sorting" evidence="8">
    <location>
        <begin position="930"/>
        <end position="989"/>
    </location>
</feature>
<dbReference type="NCBIfam" id="TIGR04183">
    <property type="entry name" value="Por_Secre_tail"/>
    <property type="match status" value="1"/>
</dbReference>
<dbReference type="InterPro" id="IPR026444">
    <property type="entry name" value="Secre_tail"/>
</dbReference>
<dbReference type="AlphaFoldDB" id="A0A4R1RME7"/>
<organism evidence="9 10">
    <name type="scientific">Mariniflexile fucanivorans</name>
    <dbReference type="NCBI Taxonomy" id="264023"/>
    <lineage>
        <taxon>Bacteria</taxon>
        <taxon>Pseudomonadati</taxon>
        <taxon>Bacteroidota</taxon>
        <taxon>Flavobacteriia</taxon>
        <taxon>Flavobacteriales</taxon>
        <taxon>Flavobacteriaceae</taxon>
        <taxon>Mariniflexile</taxon>
    </lineage>
</organism>
<dbReference type="PANTHER" id="PTHR42693">
    <property type="entry name" value="ARYLSULFATASE FAMILY MEMBER"/>
    <property type="match status" value="1"/>
</dbReference>
<proteinExistence type="inferred from homology"/>
<keyword evidence="5" id="KW-0378">Hydrolase</keyword>
<accession>A0A4R1RME7</accession>
<dbReference type="PANTHER" id="PTHR42693:SF42">
    <property type="entry name" value="ARYLSULFATASE G"/>
    <property type="match status" value="1"/>
</dbReference>
<dbReference type="Pfam" id="PF18962">
    <property type="entry name" value="Por_Secre_tail"/>
    <property type="match status" value="1"/>
</dbReference>
<keyword evidence="4" id="KW-0732">Signal</keyword>
<gene>
    <name evidence="9" type="ORF">EV196_1027</name>
</gene>
<reference evidence="9 10" key="1">
    <citation type="submission" date="2019-03" db="EMBL/GenBank/DDBJ databases">
        <title>Genomic Encyclopedia of Type Strains, Phase IV (KMG-IV): sequencing the most valuable type-strain genomes for metagenomic binning, comparative biology and taxonomic classification.</title>
        <authorList>
            <person name="Goeker M."/>
        </authorList>
    </citation>
    <scope>NUCLEOTIDE SEQUENCE [LARGE SCALE GENOMIC DNA]</scope>
    <source>
        <strain evidence="9 10">DSM 18792</strain>
    </source>
</reference>
<dbReference type="RefSeq" id="WP_132215023.1">
    <property type="nucleotide sequence ID" value="NZ_OX156936.1"/>
</dbReference>
<dbReference type="CDD" id="cd16144">
    <property type="entry name" value="ARS_like"/>
    <property type="match status" value="1"/>
</dbReference>
<name>A0A4R1RME7_9FLAO</name>
<evidence type="ECO:0000256" key="6">
    <source>
        <dbReference type="ARBA" id="ARBA00022837"/>
    </source>
</evidence>
<dbReference type="PROSITE" id="PS00149">
    <property type="entry name" value="SULFATASE_2"/>
    <property type="match status" value="1"/>
</dbReference>
<evidence type="ECO:0000256" key="3">
    <source>
        <dbReference type="ARBA" id="ARBA00022723"/>
    </source>
</evidence>
<evidence type="ECO:0000313" key="9">
    <source>
        <dbReference type="EMBL" id="TCL67451.1"/>
    </source>
</evidence>
<dbReference type="InterPro" id="IPR050738">
    <property type="entry name" value="Sulfatase"/>
</dbReference>
<evidence type="ECO:0000256" key="5">
    <source>
        <dbReference type="ARBA" id="ARBA00022801"/>
    </source>
</evidence>
<comment type="similarity">
    <text evidence="2">Belongs to the sulfatase family.</text>
</comment>
<dbReference type="InterPro" id="IPR017850">
    <property type="entry name" value="Alkaline_phosphatase_core_sf"/>
</dbReference>
<protein>
    <submittedName>
        <fullName evidence="9">Putative secreted protein (Por secretion system target)</fullName>
    </submittedName>
</protein>
<dbReference type="Pfam" id="PF00884">
    <property type="entry name" value="Sulfatase"/>
    <property type="match status" value="1"/>
</dbReference>
<feature type="domain" description="Sulfatase N-terminal" evidence="7">
    <location>
        <begin position="26"/>
        <end position="375"/>
    </location>
</feature>
<dbReference type="InterPro" id="IPR024607">
    <property type="entry name" value="Sulfatase_CS"/>
</dbReference>